<proteinExistence type="predicted"/>
<dbReference type="EMBL" id="ML170324">
    <property type="protein sequence ID" value="TDL14595.1"/>
    <property type="molecule type" value="Genomic_DNA"/>
</dbReference>
<protein>
    <submittedName>
        <fullName evidence="1">Uncharacterized protein</fullName>
    </submittedName>
</protein>
<reference evidence="1 2" key="1">
    <citation type="submission" date="2018-06" db="EMBL/GenBank/DDBJ databases">
        <title>A transcriptomic atlas of mushroom development highlights an independent origin of complex multicellularity.</title>
        <authorList>
            <consortium name="DOE Joint Genome Institute"/>
            <person name="Krizsan K."/>
            <person name="Almasi E."/>
            <person name="Merenyi Z."/>
            <person name="Sahu N."/>
            <person name="Viragh M."/>
            <person name="Koszo T."/>
            <person name="Mondo S."/>
            <person name="Kiss B."/>
            <person name="Balint B."/>
            <person name="Kues U."/>
            <person name="Barry K."/>
            <person name="Hegedus J.C."/>
            <person name="Henrissat B."/>
            <person name="Johnson J."/>
            <person name="Lipzen A."/>
            <person name="Ohm R."/>
            <person name="Nagy I."/>
            <person name="Pangilinan J."/>
            <person name="Yan J."/>
            <person name="Xiong Y."/>
            <person name="Grigoriev I.V."/>
            <person name="Hibbett D.S."/>
            <person name="Nagy L.G."/>
        </authorList>
    </citation>
    <scope>NUCLEOTIDE SEQUENCE [LARGE SCALE GENOMIC DNA]</scope>
    <source>
        <strain evidence="1 2">SZMC22713</strain>
    </source>
</reference>
<organism evidence="1 2">
    <name type="scientific">Rickenella mellea</name>
    <dbReference type="NCBI Taxonomy" id="50990"/>
    <lineage>
        <taxon>Eukaryota</taxon>
        <taxon>Fungi</taxon>
        <taxon>Dikarya</taxon>
        <taxon>Basidiomycota</taxon>
        <taxon>Agaricomycotina</taxon>
        <taxon>Agaricomycetes</taxon>
        <taxon>Hymenochaetales</taxon>
        <taxon>Rickenellaceae</taxon>
        <taxon>Rickenella</taxon>
    </lineage>
</organism>
<dbReference type="VEuPathDB" id="FungiDB:BD410DRAFT_182110"/>
<dbReference type="Proteomes" id="UP000294933">
    <property type="component" value="Unassembled WGS sequence"/>
</dbReference>
<name>A0A4Y7PH25_9AGAM</name>
<dbReference type="AlphaFoldDB" id="A0A4Y7PH25"/>
<evidence type="ECO:0000313" key="1">
    <source>
        <dbReference type="EMBL" id="TDL14595.1"/>
    </source>
</evidence>
<evidence type="ECO:0000313" key="2">
    <source>
        <dbReference type="Proteomes" id="UP000294933"/>
    </source>
</evidence>
<keyword evidence="2" id="KW-1185">Reference proteome</keyword>
<accession>A0A4Y7PH25</accession>
<gene>
    <name evidence="1" type="ORF">BD410DRAFT_182110</name>
</gene>
<sequence length="155" mass="17305">MPSEIQAAVKKNMSTFGTKTSISFEKAHLPIDGQFAFMRPGSTCKVVFYWPNEGGLVLRLRYVPSGTFEIRINGNAVPDFNNKGEGRILEPITKDFELIASDHRIAAGSRNVLTVVPTQETLRLYDVRLLDDKHRCDYLGDETSANRAVDLRGSD</sequence>